<dbReference type="AlphaFoldDB" id="A0A2H4U5N0"/>
<protein>
    <submittedName>
        <fullName evidence="2">Adhesin</fullName>
    </submittedName>
</protein>
<accession>A0A2H4U5N0</accession>
<dbReference type="InterPro" id="IPR012334">
    <property type="entry name" value="Pectin_lyas_fold"/>
</dbReference>
<dbReference type="RefSeq" id="WP_100815311.1">
    <property type="nucleotide sequence ID" value="NZ_CP017803.1"/>
</dbReference>
<dbReference type="SMART" id="SM00710">
    <property type="entry name" value="PbH1"/>
    <property type="match status" value="13"/>
</dbReference>
<evidence type="ECO:0000313" key="2">
    <source>
        <dbReference type="EMBL" id="ATZ59406.1"/>
    </source>
</evidence>
<evidence type="ECO:0000259" key="1">
    <source>
        <dbReference type="Pfam" id="PF13229"/>
    </source>
</evidence>
<dbReference type="EMBL" id="CP017803">
    <property type="protein sequence ID" value="ATZ59406.1"/>
    <property type="molecule type" value="Genomic_DNA"/>
</dbReference>
<evidence type="ECO:0000313" key="3">
    <source>
        <dbReference type="Proteomes" id="UP000232133"/>
    </source>
</evidence>
<dbReference type="Pfam" id="PF13229">
    <property type="entry name" value="Beta_helix"/>
    <property type="match status" value="2"/>
</dbReference>
<dbReference type="NCBIfam" id="TIGR03804">
    <property type="entry name" value="para_beta_helix"/>
    <property type="match status" value="3"/>
</dbReference>
<dbReference type="InterPro" id="IPR039448">
    <property type="entry name" value="Beta_helix"/>
</dbReference>
<name>A0A2H4U5N0_METSM</name>
<dbReference type="SUPFAM" id="SSF51126">
    <property type="entry name" value="Pectin lyase-like"/>
    <property type="match status" value="2"/>
</dbReference>
<dbReference type="InterPro" id="IPR022441">
    <property type="entry name" value="Para_beta_helix_rpt-2"/>
</dbReference>
<dbReference type="InterPro" id="IPR011050">
    <property type="entry name" value="Pectin_lyase_fold/virulence"/>
</dbReference>
<sequence>MNKKGLILSIFISLIVILSSGSVFAEDISNANSDDSASSPIANDAVYGEITTSSNYTVHTGSNSSTIQNIINSMHDGDVLNFEKGEYKDICIYIDKNITVNGNGAQLIGYQTPGINNTNIPDIVKNTTKTGGYGISNFATVYILKTSNVKLNGLTMVSLNSTTYSNAVLYAYQSKNLEIINNTIIGSSWGIYLQTCVNTTINQNTIKNQATTGILNFGSAKSIIKNNKITNAVNHGIDIRHGTGPNVTVFNNTVIGSKEGIYLMHSGGHTVYNNTLINCTISSITCYGSSNIYIYNNTMFKSRMGVLLGSGFSNITIGENNYKLANLPYPPTFVYYVGIADSAYQSPQSVSGTYSDSSTYSPEYANKIDIEAPKDIVIDYSGILKPTGTTYTVPVGTASEDIQKMIDSMKDGDTLSFEKNGIYENICIYIDKNIKILGNNATLIGYETKGVNNSNIPLKVWKKTNEGGYGCVYFSVLYLFNTDNAVVSDLNIVGKAPGYNPNTVGTTTDEYKTTSIYSESNKNITITNCDVKGSSWGIFLQYNKNAVIANNNIHDQYTTGLINFGSANSIIANNTVTNAVNHGIDIRHGTGPNVTVFNNTIIGSKEGIYLMHSSGHKVYNNTIIKCTLSSITAYGSGNEAIFNNTLSGSRIGIIVGGGYYNVTIGSNNYNLDRLPFPPSFPYYIVQADNKYQTPDKAQGTYYDSAKEPKAVIIVDDITMYYKNGTKLHIALKDNKGYNLADTPITVTINGVSYNKTTDKNGAVEMNIYLKPGVYTATVAYAGNKTIGANSVDAKITVLPTITGNNITKMYQNGTHFFAAFVNGQGKALANTKVTFNINGVFYTKQTNDNGIANLNIMLRPGHYILTAYNPVTCDEQGFSVDVKSLIEASDLTKYYLNASRFQATIYNKDGSLAVNKEVTYNINGVFYTKTTDENGVASLGISLRPGNYIITTIVDGLAMGNNVTVMPTLVTKDLDMKYLDGSDFTAQTLDGQGNPLANQNVSFNVNGVFYHKVTDKDGIASLKIRLMSGEYIITSYWNNFQTGNTIKIA</sequence>
<dbReference type="InterPro" id="IPR013783">
    <property type="entry name" value="Ig-like_fold"/>
</dbReference>
<reference evidence="2 3" key="1">
    <citation type="submission" date="2016-10" db="EMBL/GenBank/DDBJ databases">
        <authorList>
            <person name="Varghese N."/>
        </authorList>
    </citation>
    <scope>NUCLEOTIDE SEQUENCE [LARGE SCALE GENOMIC DNA]</scope>
    <source>
        <strain evidence="2 3">KB11</strain>
    </source>
</reference>
<organism evidence="2 3">
    <name type="scientific">Methanobrevibacter smithii</name>
    <dbReference type="NCBI Taxonomy" id="2173"/>
    <lineage>
        <taxon>Archaea</taxon>
        <taxon>Methanobacteriati</taxon>
        <taxon>Methanobacteriota</taxon>
        <taxon>Methanomada group</taxon>
        <taxon>Methanobacteria</taxon>
        <taxon>Methanobacteriales</taxon>
        <taxon>Methanobacteriaceae</taxon>
        <taxon>Methanobrevibacter</taxon>
    </lineage>
</organism>
<dbReference type="Gene3D" id="2.60.40.10">
    <property type="entry name" value="Immunoglobulins"/>
    <property type="match status" value="1"/>
</dbReference>
<gene>
    <name evidence="2" type="ORF">BK798_02780</name>
</gene>
<dbReference type="GeneID" id="35118265"/>
<feature type="domain" description="Right handed beta helix" evidence="1">
    <location>
        <begin position="170"/>
        <end position="321"/>
    </location>
</feature>
<dbReference type="Gene3D" id="2.160.20.10">
    <property type="entry name" value="Single-stranded right-handed beta-helix, Pectin lyase-like"/>
    <property type="match status" value="2"/>
</dbReference>
<feature type="domain" description="Right handed beta helix" evidence="1">
    <location>
        <begin position="512"/>
        <end position="623"/>
    </location>
</feature>
<dbReference type="Proteomes" id="UP000232133">
    <property type="component" value="Chromosome"/>
</dbReference>
<dbReference type="InterPro" id="IPR006626">
    <property type="entry name" value="PbH1"/>
</dbReference>
<proteinExistence type="predicted"/>